<dbReference type="GO" id="GO:0003887">
    <property type="term" value="F:DNA-directed DNA polymerase activity"/>
    <property type="evidence" value="ECO:0007669"/>
    <property type="project" value="UniProtKB-EC"/>
</dbReference>
<dbReference type="InterPro" id="IPR017961">
    <property type="entry name" value="DNA_pol_Y-fam_little_finger"/>
</dbReference>
<keyword evidence="12" id="KW-1185">Reference proteome</keyword>
<keyword evidence="6" id="KW-0234">DNA repair</keyword>
<dbReference type="InterPro" id="IPR001126">
    <property type="entry name" value="UmuC"/>
</dbReference>
<proteinExistence type="inferred from homology"/>
<dbReference type="EMBL" id="NDFP01000018">
    <property type="protein sequence ID" value="PAL20827.1"/>
    <property type="molecule type" value="Genomic_DNA"/>
</dbReference>
<dbReference type="Gene3D" id="3.40.1170.60">
    <property type="match status" value="1"/>
</dbReference>
<dbReference type="GO" id="GO:0005829">
    <property type="term" value="C:cytosol"/>
    <property type="evidence" value="ECO:0007669"/>
    <property type="project" value="TreeGrafter"/>
</dbReference>
<reference evidence="11 12" key="1">
    <citation type="submission" date="2017-04" db="EMBL/GenBank/DDBJ databases">
        <title>Kefir bacterial isolates.</title>
        <authorList>
            <person name="Kim Y."/>
            <person name="Blasche S."/>
            <person name="Patil K.R."/>
        </authorList>
    </citation>
    <scope>NUCLEOTIDE SEQUENCE [LARGE SCALE GENOMIC DNA]</scope>
    <source>
        <strain evidence="11 12">KR-2</strain>
    </source>
</reference>
<dbReference type="AlphaFoldDB" id="A0A270B734"/>
<comment type="similarity">
    <text evidence="1">Belongs to the DNA polymerase type-Y family.</text>
</comment>
<evidence type="ECO:0000256" key="8">
    <source>
        <dbReference type="ARBA" id="ARBA00025589"/>
    </source>
</evidence>
<feature type="domain" description="UmuC" evidence="10">
    <location>
        <begin position="41"/>
        <end position="215"/>
    </location>
</feature>
<evidence type="ECO:0000259" key="10">
    <source>
        <dbReference type="PROSITE" id="PS50173"/>
    </source>
</evidence>
<comment type="function">
    <text evidence="8">Poorly processive, error-prone DNA polymerase involved in untargeted mutagenesis. Copies undamaged DNA at stalled replication forks, which arise in vivo from mismatched or misaligned primer ends. These misaligned primers can be extended by PolIV. Exhibits no 3'-5' exonuclease (proofreading) activity. May be involved in translesional synthesis, in conjunction with the beta clamp from PolIII.</text>
</comment>
<evidence type="ECO:0000313" key="11">
    <source>
        <dbReference type="EMBL" id="PAL20827.1"/>
    </source>
</evidence>
<keyword evidence="4" id="KW-0227">DNA damage</keyword>
<comment type="catalytic activity">
    <reaction evidence="9">
        <text>DNA(n) + a 2'-deoxyribonucleoside 5'-triphosphate = DNA(n+1) + diphosphate</text>
        <dbReference type="Rhea" id="RHEA:22508"/>
        <dbReference type="Rhea" id="RHEA-COMP:17339"/>
        <dbReference type="Rhea" id="RHEA-COMP:17340"/>
        <dbReference type="ChEBI" id="CHEBI:33019"/>
        <dbReference type="ChEBI" id="CHEBI:61560"/>
        <dbReference type="ChEBI" id="CHEBI:173112"/>
        <dbReference type="EC" id="2.7.7.7"/>
    </reaction>
</comment>
<evidence type="ECO:0000313" key="12">
    <source>
        <dbReference type="Proteomes" id="UP000216033"/>
    </source>
</evidence>
<dbReference type="Gene3D" id="3.30.70.270">
    <property type="match status" value="1"/>
</dbReference>
<dbReference type="PROSITE" id="PS50173">
    <property type="entry name" value="UMUC"/>
    <property type="match status" value="1"/>
</dbReference>
<dbReference type="Pfam" id="PF00817">
    <property type="entry name" value="IMS"/>
    <property type="match status" value="1"/>
</dbReference>
<evidence type="ECO:0000256" key="4">
    <source>
        <dbReference type="ARBA" id="ARBA00022763"/>
    </source>
</evidence>
<dbReference type="Pfam" id="PF11799">
    <property type="entry name" value="IMS_C"/>
    <property type="match status" value="1"/>
</dbReference>
<organism evidence="11 12">
    <name type="scientific">Acetobacter syzygii</name>
    <dbReference type="NCBI Taxonomy" id="146476"/>
    <lineage>
        <taxon>Bacteria</taxon>
        <taxon>Pseudomonadati</taxon>
        <taxon>Pseudomonadota</taxon>
        <taxon>Alphaproteobacteria</taxon>
        <taxon>Acetobacterales</taxon>
        <taxon>Acetobacteraceae</taxon>
        <taxon>Acetobacter</taxon>
    </lineage>
</organism>
<gene>
    <name evidence="11" type="ORF">B9K05_12475</name>
</gene>
<accession>A0A270B734</accession>
<dbReference type="Proteomes" id="UP000216033">
    <property type="component" value="Unassembled WGS sequence"/>
</dbReference>
<keyword evidence="7" id="KW-0742">SOS response</keyword>
<protein>
    <recommendedName>
        <fullName evidence="3">DNA-directed DNA polymerase</fullName>
        <ecNumber evidence="3">2.7.7.7</ecNumber>
    </recommendedName>
</protein>
<comment type="subunit">
    <text evidence="2">Monomer.</text>
</comment>
<evidence type="ECO:0000256" key="5">
    <source>
        <dbReference type="ARBA" id="ARBA00023199"/>
    </source>
</evidence>
<comment type="caution">
    <text evidence="11">The sequence shown here is derived from an EMBL/GenBank/DDBJ whole genome shotgun (WGS) entry which is preliminary data.</text>
</comment>
<evidence type="ECO:0000256" key="6">
    <source>
        <dbReference type="ARBA" id="ARBA00023204"/>
    </source>
</evidence>
<dbReference type="Pfam" id="PF13438">
    <property type="entry name" value="DUF4113"/>
    <property type="match status" value="1"/>
</dbReference>
<dbReference type="EC" id="2.7.7.7" evidence="3"/>
<dbReference type="CDD" id="cd01700">
    <property type="entry name" value="PolY_Pol_V_umuC"/>
    <property type="match status" value="1"/>
</dbReference>
<dbReference type="InterPro" id="IPR050116">
    <property type="entry name" value="DNA_polymerase-Y"/>
</dbReference>
<dbReference type="GO" id="GO:0042276">
    <property type="term" value="P:error-prone translesion synthesis"/>
    <property type="evidence" value="ECO:0007669"/>
    <property type="project" value="TreeGrafter"/>
</dbReference>
<dbReference type="InterPro" id="IPR025188">
    <property type="entry name" value="DUF4113"/>
</dbReference>
<dbReference type="PANTHER" id="PTHR11076:SF34">
    <property type="entry name" value="PROTEIN UMUC"/>
    <property type="match status" value="1"/>
</dbReference>
<dbReference type="Gene3D" id="3.30.1490.100">
    <property type="entry name" value="DNA polymerase, Y-family, little finger domain"/>
    <property type="match status" value="1"/>
</dbReference>
<dbReference type="SUPFAM" id="SSF56672">
    <property type="entry name" value="DNA/RNA polymerases"/>
    <property type="match status" value="1"/>
</dbReference>
<dbReference type="GO" id="GO:0006281">
    <property type="term" value="P:DNA repair"/>
    <property type="evidence" value="ECO:0007669"/>
    <property type="project" value="UniProtKB-KW"/>
</dbReference>
<evidence type="ECO:0000256" key="7">
    <source>
        <dbReference type="ARBA" id="ARBA00023236"/>
    </source>
</evidence>
<dbReference type="OrthoDB" id="9808813at2"/>
<evidence type="ECO:0000256" key="3">
    <source>
        <dbReference type="ARBA" id="ARBA00012417"/>
    </source>
</evidence>
<dbReference type="GO" id="GO:0003684">
    <property type="term" value="F:damaged DNA binding"/>
    <property type="evidence" value="ECO:0007669"/>
    <property type="project" value="InterPro"/>
</dbReference>
<dbReference type="Gene3D" id="1.10.150.20">
    <property type="entry name" value="5' to 3' exonuclease, C-terminal subdomain"/>
    <property type="match status" value="1"/>
</dbReference>
<dbReference type="InterPro" id="IPR043128">
    <property type="entry name" value="Rev_trsase/Diguanyl_cyclase"/>
</dbReference>
<keyword evidence="5" id="KW-0741">SOS mutagenesis</keyword>
<name>A0A270B734_9PROT</name>
<dbReference type="InterPro" id="IPR043502">
    <property type="entry name" value="DNA/RNA_pol_sf"/>
</dbReference>
<dbReference type="GO" id="GO:0009432">
    <property type="term" value="P:SOS response"/>
    <property type="evidence" value="ECO:0007669"/>
    <property type="project" value="UniProtKB-KW"/>
</dbReference>
<sequence>MIPSNPYALTPFETWKSGETSQVWSGPKSEICTGSSTATHYCSCQRAFEPRLKHKPVVVLSNNDGCAIARTREAKDLGIKMGDAWHLVKNTPKLVDVAWYSSNYALYADMSRRVYEVLLDHVPRVEAYSIDEMFLDLGGLAGNMEQRCEQIRVSVEQITKIPTCVGWGPTKAIAKLANYIAKARPELEGLCDLSDQALRHRYYRNLPVSEVWGIGRRLVPRLKATGIRTIQQFVDADEALVRKLIMITGVRLQAELRGESCMALSEIVEQRKGMTCSRSFGQPVTDYDDMRAAITAFTSRAAEKLRAEKLDTAHIAVFIQTNPHKRQDGWYAPQVSITCEPTNDTFALVAHATRLLKVMWKNEYRYVKAGVSFNDLAPANRQNTLFATGNERTRQATKAMDAVNQRFGKGTMSLLSAGLENKWKPRQSMLSQRYTTNINEIMEARTF</sequence>
<evidence type="ECO:0000256" key="9">
    <source>
        <dbReference type="ARBA" id="ARBA00049244"/>
    </source>
</evidence>
<evidence type="ECO:0000256" key="1">
    <source>
        <dbReference type="ARBA" id="ARBA00010945"/>
    </source>
</evidence>
<dbReference type="PANTHER" id="PTHR11076">
    <property type="entry name" value="DNA REPAIR POLYMERASE UMUC / TRANSFERASE FAMILY MEMBER"/>
    <property type="match status" value="1"/>
</dbReference>
<evidence type="ECO:0000256" key="2">
    <source>
        <dbReference type="ARBA" id="ARBA00011245"/>
    </source>
</evidence>
<dbReference type="InterPro" id="IPR036775">
    <property type="entry name" value="DNA_pol_Y-fam_lit_finger_sf"/>
</dbReference>